<sequence length="399" mass="42417">MQSFLDVNAMRAWLDARATALTERDTVPLLAALGRVLAADVVATLDVPPHDNSAMDGYAVRVAELGQPLPVSQRIPAGTVPRALADGSVARIFTGAPLPPGADAVVMQEVCTVGDDGRVSVDAEVTLGQNIRRAGSDIAAGNVVAPAGKRLTPADLGLLASIGIAEVDVIRPLRVAVFFTGDELAEPGEPLADGKIYNSNRYWLTPLLLQLGCEVTDLGTVPDNFGATREALTDAADFADIILTCGGVSVGEEDHVKAAVEAVGTLDLWKIAIKPGKPFAFGRVGAADFIGLPGNPVSGYVTFHVFVRRYLEQRQGLAEVREPSVIRLKAAFEWTRADARREEYLRVKRVVENGETVLARFANQNSGVLSSCAWADGLVRLAPGQTVAPGDWVDYLPFE</sequence>
<dbReference type="Gene3D" id="2.170.190.11">
    <property type="entry name" value="Molybdopterin biosynthesis moea protein, domain 3"/>
    <property type="match status" value="1"/>
</dbReference>
<dbReference type="Gene3D" id="3.40.980.10">
    <property type="entry name" value="MoaB/Mog-like domain"/>
    <property type="match status" value="1"/>
</dbReference>
<evidence type="ECO:0000256" key="8">
    <source>
        <dbReference type="ARBA" id="ARBA00022842"/>
    </source>
</evidence>
<dbReference type="RefSeq" id="WP_066609694.1">
    <property type="nucleotide sequence ID" value="NZ_LQQU01000004.1"/>
</dbReference>
<dbReference type="Gene3D" id="2.40.340.10">
    <property type="entry name" value="MoeA, C-terminal, domain IV"/>
    <property type="match status" value="1"/>
</dbReference>
<dbReference type="InterPro" id="IPR036135">
    <property type="entry name" value="MoeA_linker/N_sf"/>
</dbReference>
<dbReference type="InterPro" id="IPR008284">
    <property type="entry name" value="MoCF_biosynth_CS"/>
</dbReference>
<name>A0A165G252_9NEIS</name>
<dbReference type="GO" id="GO:0046872">
    <property type="term" value="F:metal ion binding"/>
    <property type="evidence" value="ECO:0007669"/>
    <property type="project" value="UniProtKB-UniRule"/>
</dbReference>
<evidence type="ECO:0000256" key="4">
    <source>
        <dbReference type="ARBA" id="ARBA00010763"/>
    </source>
</evidence>
<dbReference type="InterPro" id="IPR005111">
    <property type="entry name" value="MoeA_C_domain_IV"/>
</dbReference>
<evidence type="ECO:0000256" key="6">
    <source>
        <dbReference type="ARBA" id="ARBA00022679"/>
    </source>
</evidence>
<dbReference type="PANTHER" id="PTHR10192:SF5">
    <property type="entry name" value="GEPHYRIN"/>
    <property type="match status" value="1"/>
</dbReference>
<dbReference type="GO" id="GO:0005829">
    <property type="term" value="C:cytosol"/>
    <property type="evidence" value="ECO:0007669"/>
    <property type="project" value="TreeGrafter"/>
</dbReference>
<dbReference type="GO" id="GO:0006777">
    <property type="term" value="P:Mo-molybdopterin cofactor biosynthetic process"/>
    <property type="evidence" value="ECO:0007669"/>
    <property type="project" value="UniProtKB-UniRule"/>
</dbReference>
<dbReference type="Gene3D" id="3.90.105.10">
    <property type="entry name" value="Molybdopterin biosynthesis moea protein, domain 2"/>
    <property type="match status" value="1"/>
</dbReference>
<dbReference type="GO" id="GO:0061599">
    <property type="term" value="F:molybdopterin molybdotransferase activity"/>
    <property type="evidence" value="ECO:0007669"/>
    <property type="project" value="UniProtKB-UniRule"/>
</dbReference>
<dbReference type="SUPFAM" id="SSF63867">
    <property type="entry name" value="MoeA C-terminal domain-like"/>
    <property type="match status" value="1"/>
</dbReference>
<comment type="function">
    <text evidence="2 11">Catalyzes the insertion of molybdate into adenylated molybdopterin with the concomitant release of AMP.</text>
</comment>
<dbReference type="Proteomes" id="UP000076625">
    <property type="component" value="Unassembled WGS sequence"/>
</dbReference>
<gene>
    <name evidence="13" type="ORF">AVW16_05325</name>
</gene>
<evidence type="ECO:0000256" key="7">
    <source>
        <dbReference type="ARBA" id="ARBA00022723"/>
    </source>
</evidence>
<dbReference type="STRING" id="1452487.AVW16_05325"/>
<keyword evidence="8 11" id="KW-0460">Magnesium</keyword>
<feature type="domain" description="MoaB/Mog" evidence="12">
    <location>
        <begin position="176"/>
        <end position="313"/>
    </location>
</feature>
<evidence type="ECO:0000256" key="11">
    <source>
        <dbReference type="RuleBase" id="RU365090"/>
    </source>
</evidence>
<evidence type="ECO:0000259" key="12">
    <source>
        <dbReference type="SMART" id="SM00852"/>
    </source>
</evidence>
<dbReference type="SUPFAM" id="SSF63882">
    <property type="entry name" value="MoeA N-terminal region -like"/>
    <property type="match status" value="1"/>
</dbReference>
<protein>
    <recommendedName>
        <fullName evidence="11">Molybdopterin molybdenumtransferase</fullName>
        <ecNumber evidence="11">2.10.1.1</ecNumber>
    </recommendedName>
</protein>
<reference evidence="14" key="1">
    <citation type="submission" date="2016-01" db="EMBL/GenBank/DDBJ databases">
        <title>Draft genome of Chromobacterium sp. F49.</title>
        <authorList>
            <person name="Hong K.W."/>
        </authorList>
    </citation>
    <scope>NUCLEOTIDE SEQUENCE [LARGE SCALE GENOMIC DNA]</scope>
    <source>
        <strain evidence="14">CN10</strain>
    </source>
</reference>
<dbReference type="Pfam" id="PF03454">
    <property type="entry name" value="MoeA_C"/>
    <property type="match status" value="1"/>
</dbReference>
<comment type="similarity">
    <text evidence="4 11">Belongs to the MoeA family.</text>
</comment>
<evidence type="ECO:0000313" key="14">
    <source>
        <dbReference type="Proteomes" id="UP000076625"/>
    </source>
</evidence>
<dbReference type="InterPro" id="IPR001453">
    <property type="entry name" value="MoaB/Mog_dom"/>
</dbReference>
<comment type="caution">
    <text evidence="13">The sequence shown here is derived from an EMBL/GenBank/DDBJ whole genome shotgun (WGS) entry which is preliminary data.</text>
</comment>
<keyword evidence="6 11" id="KW-0808">Transferase</keyword>
<dbReference type="NCBIfam" id="TIGR00177">
    <property type="entry name" value="molyb_syn"/>
    <property type="match status" value="1"/>
</dbReference>
<accession>A0A165G252</accession>
<dbReference type="CDD" id="cd00887">
    <property type="entry name" value="MoeA"/>
    <property type="match status" value="1"/>
</dbReference>
<evidence type="ECO:0000256" key="10">
    <source>
        <dbReference type="ARBA" id="ARBA00047317"/>
    </source>
</evidence>
<dbReference type="InterPro" id="IPR038987">
    <property type="entry name" value="MoeA-like"/>
</dbReference>
<evidence type="ECO:0000256" key="2">
    <source>
        <dbReference type="ARBA" id="ARBA00002901"/>
    </source>
</evidence>
<dbReference type="EC" id="2.10.1.1" evidence="11"/>
<comment type="catalytic activity">
    <reaction evidence="10">
        <text>adenylyl-molybdopterin + molybdate = Mo-molybdopterin + AMP + H(+)</text>
        <dbReference type="Rhea" id="RHEA:35047"/>
        <dbReference type="ChEBI" id="CHEBI:15378"/>
        <dbReference type="ChEBI" id="CHEBI:36264"/>
        <dbReference type="ChEBI" id="CHEBI:62727"/>
        <dbReference type="ChEBI" id="CHEBI:71302"/>
        <dbReference type="ChEBI" id="CHEBI:456215"/>
        <dbReference type="EC" id="2.10.1.1"/>
    </reaction>
</comment>
<dbReference type="PROSITE" id="PS01079">
    <property type="entry name" value="MOCF_BIOSYNTHESIS_2"/>
    <property type="match status" value="1"/>
</dbReference>
<dbReference type="EMBL" id="LQQU01000004">
    <property type="protein sequence ID" value="KZE34904.1"/>
    <property type="molecule type" value="Genomic_DNA"/>
</dbReference>
<evidence type="ECO:0000256" key="1">
    <source>
        <dbReference type="ARBA" id="ARBA00001946"/>
    </source>
</evidence>
<proteinExistence type="inferred from homology"/>
<dbReference type="SMART" id="SM00852">
    <property type="entry name" value="MoCF_biosynth"/>
    <property type="match status" value="1"/>
</dbReference>
<dbReference type="NCBIfam" id="NF045515">
    <property type="entry name" value="Glp_gephyrin"/>
    <property type="match status" value="1"/>
</dbReference>
<dbReference type="FunFam" id="3.40.980.10:FF:000004">
    <property type="entry name" value="Molybdopterin molybdenumtransferase"/>
    <property type="match status" value="1"/>
</dbReference>
<evidence type="ECO:0000313" key="13">
    <source>
        <dbReference type="EMBL" id="KZE34904.1"/>
    </source>
</evidence>
<keyword evidence="9 11" id="KW-0501">Molybdenum cofactor biosynthesis</keyword>
<dbReference type="SUPFAM" id="SSF53218">
    <property type="entry name" value="Molybdenum cofactor biosynthesis proteins"/>
    <property type="match status" value="1"/>
</dbReference>
<dbReference type="UniPathway" id="UPA00344"/>
<keyword evidence="5 11" id="KW-0500">Molybdenum</keyword>
<dbReference type="InterPro" id="IPR036688">
    <property type="entry name" value="MoeA_C_domain_IV_sf"/>
</dbReference>
<dbReference type="InterPro" id="IPR036425">
    <property type="entry name" value="MoaB/Mog-like_dom_sf"/>
</dbReference>
<evidence type="ECO:0000256" key="3">
    <source>
        <dbReference type="ARBA" id="ARBA00005046"/>
    </source>
</evidence>
<dbReference type="Pfam" id="PF03453">
    <property type="entry name" value="MoeA_N"/>
    <property type="match status" value="1"/>
</dbReference>
<keyword evidence="14" id="KW-1185">Reference proteome</keyword>
<dbReference type="InterPro" id="IPR005110">
    <property type="entry name" value="MoeA_linker/N"/>
</dbReference>
<dbReference type="AlphaFoldDB" id="A0A165G252"/>
<evidence type="ECO:0000256" key="5">
    <source>
        <dbReference type="ARBA" id="ARBA00022505"/>
    </source>
</evidence>
<organism evidence="13 14">
    <name type="scientific">Crenobacter luteus</name>
    <dbReference type="NCBI Taxonomy" id="1452487"/>
    <lineage>
        <taxon>Bacteria</taxon>
        <taxon>Pseudomonadati</taxon>
        <taxon>Pseudomonadota</taxon>
        <taxon>Betaproteobacteria</taxon>
        <taxon>Neisseriales</taxon>
        <taxon>Neisseriaceae</taxon>
        <taxon>Crenobacter</taxon>
    </lineage>
</organism>
<comment type="cofactor">
    <cofactor evidence="1 11">
        <name>Mg(2+)</name>
        <dbReference type="ChEBI" id="CHEBI:18420"/>
    </cofactor>
</comment>
<comment type="pathway">
    <text evidence="3 11">Cofactor biosynthesis; molybdopterin biosynthesis.</text>
</comment>
<keyword evidence="7 11" id="KW-0479">Metal-binding</keyword>
<dbReference type="Pfam" id="PF00994">
    <property type="entry name" value="MoCF_biosynth"/>
    <property type="match status" value="1"/>
</dbReference>
<dbReference type="PANTHER" id="PTHR10192">
    <property type="entry name" value="MOLYBDOPTERIN BIOSYNTHESIS PROTEIN"/>
    <property type="match status" value="1"/>
</dbReference>
<dbReference type="OrthoDB" id="9804758at2"/>
<evidence type="ECO:0000256" key="9">
    <source>
        <dbReference type="ARBA" id="ARBA00023150"/>
    </source>
</evidence>